<comment type="subcellular location">
    <subcellularLocation>
        <location evidence="1">Secreted</location>
    </subcellularLocation>
</comment>
<dbReference type="PANTHER" id="PTHR43639">
    <property type="entry name" value="OXIDOREDUCTASE, SHORT-CHAIN DEHYDROGENASE/REDUCTASE FAMILY (AFU_ORTHOLOGUE AFUA_5G02870)"/>
    <property type="match status" value="1"/>
</dbReference>
<keyword evidence="3" id="KW-0964">Secreted</keyword>
<dbReference type="FunFam" id="3.40.50.720:FF:001190">
    <property type="entry name" value="Short-chain dehydrogenase/reductase SDR"/>
    <property type="match status" value="1"/>
</dbReference>
<dbReference type="Gene3D" id="3.40.50.720">
    <property type="entry name" value="NAD(P)-binding Rossmann-like Domain"/>
    <property type="match status" value="1"/>
</dbReference>
<evidence type="ECO:0000313" key="10">
    <source>
        <dbReference type="Proteomes" id="UP000662466"/>
    </source>
</evidence>
<dbReference type="PANTHER" id="PTHR43639:SF1">
    <property type="entry name" value="SHORT-CHAIN DEHYDROGENASE_REDUCTASE FAMILY PROTEIN"/>
    <property type="match status" value="1"/>
</dbReference>
<gene>
    <name evidence="9" type="ORF">CNMCM6106_006710</name>
</gene>
<dbReference type="EMBL" id="JACBAF010002275">
    <property type="protein sequence ID" value="KAF7159437.1"/>
    <property type="molecule type" value="Genomic_DNA"/>
</dbReference>
<protein>
    <recommendedName>
        <fullName evidence="8">CBM1 domain-containing protein</fullName>
    </recommendedName>
</protein>
<dbReference type="GO" id="GO:0005576">
    <property type="term" value="C:extracellular region"/>
    <property type="evidence" value="ECO:0007669"/>
    <property type="project" value="UniProtKB-SubCell"/>
</dbReference>
<dbReference type="CDD" id="cd05233">
    <property type="entry name" value="SDR_c"/>
    <property type="match status" value="1"/>
</dbReference>
<evidence type="ECO:0000256" key="2">
    <source>
        <dbReference type="ARBA" id="ARBA00006484"/>
    </source>
</evidence>
<dbReference type="InterPro" id="IPR022234">
    <property type="entry name" value="DUF3759"/>
</dbReference>
<dbReference type="GO" id="GO:0005975">
    <property type="term" value="P:carbohydrate metabolic process"/>
    <property type="evidence" value="ECO:0007669"/>
    <property type="project" value="InterPro"/>
</dbReference>
<dbReference type="PROSITE" id="PS51164">
    <property type="entry name" value="CBM1_2"/>
    <property type="match status" value="1"/>
</dbReference>
<comment type="caution">
    <text evidence="9">The sequence shown here is derived from an EMBL/GenBank/DDBJ whole genome shotgun (WGS) entry which is preliminary data.</text>
</comment>
<reference evidence="9" key="1">
    <citation type="submission" date="2020-06" db="EMBL/GenBank/DDBJ databases">
        <title>Draft genome sequences of strains closely related to Aspergillus parafelis and Aspergillus hiratsukae.</title>
        <authorList>
            <person name="Dos Santos R.A.C."/>
            <person name="Rivero-Menendez O."/>
            <person name="Steenwyk J.L."/>
            <person name="Mead M.E."/>
            <person name="Goldman G.H."/>
            <person name="Alastruey-Izquierdo A."/>
            <person name="Rokas A."/>
        </authorList>
    </citation>
    <scope>NUCLEOTIDE SEQUENCE</scope>
    <source>
        <strain evidence="9">CNM-CM6106</strain>
    </source>
</reference>
<dbReference type="InterPro" id="IPR035971">
    <property type="entry name" value="CBD_sf"/>
</dbReference>
<proteinExistence type="inferred from homology"/>
<dbReference type="GO" id="GO:0016491">
    <property type="term" value="F:oxidoreductase activity"/>
    <property type="evidence" value="ECO:0007669"/>
    <property type="project" value="UniProtKB-KW"/>
</dbReference>
<keyword evidence="6" id="KW-0560">Oxidoreductase</keyword>
<organism evidence="9 10">
    <name type="scientific">Aspergillus hiratsukae</name>
    <dbReference type="NCBI Taxonomy" id="1194566"/>
    <lineage>
        <taxon>Eukaryota</taxon>
        <taxon>Fungi</taxon>
        <taxon>Dikarya</taxon>
        <taxon>Ascomycota</taxon>
        <taxon>Pezizomycotina</taxon>
        <taxon>Eurotiomycetes</taxon>
        <taxon>Eurotiomycetidae</taxon>
        <taxon>Eurotiales</taxon>
        <taxon>Aspergillaceae</taxon>
        <taxon>Aspergillus</taxon>
        <taxon>Aspergillus subgen. Fumigati</taxon>
    </lineage>
</organism>
<dbReference type="SUPFAM" id="SSF57180">
    <property type="entry name" value="Cellulose-binding domain"/>
    <property type="match status" value="1"/>
</dbReference>
<dbReference type="GO" id="GO:0044550">
    <property type="term" value="P:secondary metabolite biosynthetic process"/>
    <property type="evidence" value="ECO:0007669"/>
    <property type="project" value="UniProtKB-ARBA"/>
</dbReference>
<dbReference type="InterPro" id="IPR002347">
    <property type="entry name" value="SDR_fam"/>
</dbReference>
<sequence>MFVYFLGAVITERKISVPRLPTSGVDVTAHPLRNLTEERKTSYKPKSSHSIMTDAMPLDPEITRPTRSLAGRVAIVTGAGAAGDGIGNARAAAILLAEDDCSVVCVDINLALAERTVEMIKAEGKGDAIAVQADITVAADCERVVRTATEQYGRLDILFNCVGVGGAVGTAETVDMEQWAQGFQINVSSMVLMAKYAIPVMKRNDNARGYRGSIVNMGSVAGLKGGTPHLLYPTTKGAIVNMTRAMAAHHAKDGIRVNCVCPGMVYTPMMYAKGMSEETREARRNRSLLKTEGNGWDVGAAVRFLAGDEARWMTGVILPVDGGTTAAVGIELPAIYWKYRLLVYSQKYFTVKKSSAKQTRRQSAFVVGIRLYVRATYAYKLYNPALSVRSSNSPCSGCGTGGAAGESIIVMVTNLCPYNGNQQWCPQVGSTNQYGYSYHFDIMAQSELFGDNVVVNFEPVACPGQATSDWETCVCYGKTATDVTPEGLTTGGGNPSPPTSTTTTTTGGATQTLYGQCGGSGWTGPTACASGATCLIGVAVSAAQPTVYLICHGEKPSDGGNGLSAQGLERAQCLRTVFGATSNYNIGYIMAQTPKSHGSRARPYETVEPLAEDLALTVDTSCDRDDPKCIRDVVEGYSGSGNILICWEHDALTDIVEELGDDGAPSYPDDRFDLIWTDPYPYSEITAQTSEQYNDSDQAQAYDQYQNYDGSEEHKAKLSHELIAGAASYEAMKAYENHVAENGQPPSHEKAKEILAGFAGAFIDREFETKGLDFIDREEAKRHAERQLADASYGDYN</sequence>
<keyword evidence="5" id="KW-0521">NADP</keyword>
<dbReference type="PRINTS" id="PR00081">
    <property type="entry name" value="GDHRDH"/>
</dbReference>
<name>A0A8H6PS21_9EURO</name>
<dbReference type="AlphaFoldDB" id="A0A8H6PS21"/>
<evidence type="ECO:0000313" key="9">
    <source>
        <dbReference type="EMBL" id="KAF7159437.1"/>
    </source>
</evidence>
<dbReference type="GO" id="GO:0030248">
    <property type="term" value="F:cellulose binding"/>
    <property type="evidence" value="ECO:0007669"/>
    <property type="project" value="InterPro"/>
</dbReference>
<dbReference type="SMART" id="SM00236">
    <property type="entry name" value="fCBD"/>
    <property type="match status" value="1"/>
</dbReference>
<dbReference type="InterPro" id="IPR036291">
    <property type="entry name" value="NAD(P)-bd_dom_sf"/>
</dbReference>
<evidence type="ECO:0000256" key="4">
    <source>
        <dbReference type="ARBA" id="ARBA00022729"/>
    </source>
</evidence>
<evidence type="ECO:0000256" key="5">
    <source>
        <dbReference type="ARBA" id="ARBA00022857"/>
    </source>
</evidence>
<dbReference type="Pfam" id="PF22514">
    <property type="entry name" value="EXPB1_D1"/>
    <property type="match status" value="1"/>
</dbReference>
<dbReference type="CDD" id="cd22278">
    <property type="entry name" value="DPBB_GH45_endoglucanase"/>
    <property type="match status" value="1"/>
</dbReference>
<dbReference type="Pfam" id="PF13561">
    <property type="entry name" value="adh_short_C2"/>
    <property type="match status" value="1"/>
</dbReference>
<feature type="domain" description="CBM1" evidence="8">
    <location>
        <begin position="509"/>
        <end position="552"/>
    </location>
</feature>
<dbReference type="InterPro" id="IPR036908">
    <property type="entry name" value="RlpA-like_sf"/>
</dbReference>
<comment type="similarity">
    <text evidence="2">Belongs to the short-chain dehydrogenases/reductases (SDR) family.</text>
</comment>
<feature type="region of interest" description="Disordered" evidence="7">
    <location>
        <begin position="486"/>
        <end position="506"/>
    </location>
</feature>
<keyword evidence="4" id="KW-0732">Signal</keyword>
<dbReference type="InterPro" id="IPR020904">
    <property type="entry name" value="Sc_DH/Rdtase_CS"/>
</dbReference>
<dbReference type="InterPro" id="IPR000254">
    <property type="entry name" value="CBD"/>
</dbReference>
<evidence type="ECO:0000259" key="8">
    <source>
        <dbReference type="PROSITE" id="PS51164"/>
    </source>
</evidence>
<evidence type="ECO:0000256" key="1">
    <source>
        <dbReference type="ARBA" id="ARBA00004613"/>
    </source>
</evidence>
<dbReference type="Pfam" id="PF00734">
    <property type="entry name" value="CBM_1"/>
    <property type="match status" value="1"/>
</dbReference>
<evidence type="ECO:0000256" key="7">
    <source>
        <dbReference type="SAM" id="MobiDB-lite"/>
    </source>
</evidence>
<evidence type="ECO:0000256" key="3">
    <source>
        <dbReference type="ARBA" id="ARBA00022525"/>
    </source>
</evidence>
<dbReference type="PRINTS" id="PR00080">
    <property type="entry name" value="SDRFAMILY"/>
</dbReference>
<evidence type="ECO:0000256" key="6">
    <source>
        <dbReference type="ARBA" id="ARBA00023002"/>
    </source>
</evidence>
<accession>A0A8H6PS21</accession>
<dbReference type="Gene3D" id="2.40.40.10">
    <property type="entry name" value="RlpA-like domain"/>
    <property type="match status" value="1"/>
</dbReference>
<dbReference type="PROSITE" id="PS00061">
    <property type="entry name" value="ADH_SHORT"/>
    <property type="match status" value="1"/>
</dbReference>
<dbReference type="SUPFAM" id="SSF50685">
    <property type="entry name" value="Barwin-like endoglucanases"/>
    <property type="match status" value="1"/>
</dbReference>
<dbReference type="Proteomes" id="UP000662466">
    <property type="component" value="Unassembled WGS sequence"/>
</dbReference>
<dbReference type="Pfam" id="PF12585">
    <property type="entry name" value="DUF3759"/>
    <property type="match status" value="1"/>
</dbReference>
<dbReference type="SUPFAM" id="SSF51735">
    <property type="entry name" value="NAD(P)-binding Rossmann-fold domains"/>
    <property type="match status" value="1"/>
</dbReference>